<keyword evidence="2" id="KW-1277">Toxin-antitoxin system</keyword>
<dbReference type="CDD" id="cd05403">
    <property type="entry name" value="NT_KNTase_like"/>
    <property type="match status" value="1"/>
</dbReference>
<accession>A0A1H9XZR8</accession>
<dbReference type="GO" id="GO:0046872">
    <property type="term" value="F:metal ion binding"/>
    <property type="evidence" value="ECO:0007669"/>
    <property type="project" value="UniProtKB-KW"/>
</dbReference>
<evidence type="ECO:0000313" key="11">
    <source>
        <dbReference type="EMBL" id="SDE75146.1"/>
    </source>
</evidence>
<evidence type="ECO:0000259" key="10">
    <source>
        <dbReference type="Pfam" id="PF01909"/>
    </source>
</evidence>
<evidence type="ECO:0000256" key="7">
    <source>
        <dbReference type="ARBA" id="ARBA00022840"/>
    </source>
</evidence>
<proteinExistence type="inferred from homology"/>
<keyword evidence="7" id="KW-0067">ATP-binding</keyword>
<dbReference type="GO" id="GO:0016779">
    <property type="term" value="F:nucleotidyltransferase activity"/>
    <property type="evidence" value="ECO:0007669"/>
    <property type="project" value="UniProtKB-KW"/>
</dbReference>
<sequence>MDNKDLKKKLRKLKPILEKNYKVKSIGLFGSFARNEANEDSDIDILVEFSENIGWEFIDLKKFLEENLDREVDLVTIEALKPELKEDILRDVIYLLLSSEKCTTLPIELCNT</sequence>
<evidence type="ECO:0000256" key="4">
    <source>
        <dbReference type="ARBA" id="ARBA00022695"/>
    </source>
</evidence>
<dbReference type="EMBL" id="FOHG01000001">
    <property type="protein sequence ID" value="SES61368.1"/>
    <property type="molecule type" value="Genomic_DNA"/>
</dbReference>
<keyword evidence="5" id="KW-0479">Metal-binding</keyword>
<dbReference type="AlphaFoldDB" id="A0A1H9XZR8"/>
<evidence type="ECO:0000256" key="1">
    <source>
        <dbReference type="ARBA" id="ARBA00001946"/>
    </source>
</evidence>
<dbReference type="Proteomes" id="UP000198612">
    <property type="component" value="Unassembled WGS sequence"/>
</dbReference>
<evidence type="ECO:0000313" key="14">
    <source>
        <dbReference type="Proteomes" id="UP000199519"/>
    </source>
</evidence>
<reference evidence="13 14" key="1">
    <citation type="submission" date="2016-10" db="EMBL/GenBank/DDBJ databases">
        <authorList>
            <person name="Varghese N."/>
            <person name="Submissions S."/>
        </authorList>
    </citation>
    <scope>NUCLEOTIDE SEQUENCE [LARGE SCALE GENOMIC DNA]</scope>
    <source>
        <strain evidence="11 14">WG2</strain>
        <strain evidence="12 13">WG5</strain>
    </source>
</reference>
<dbReference type="EMBL" id="FNBJ01000001">
    <property type="protein sequence ID" value="SDE75146.1"/>
    <property type="molecule type" value="Genomic_DNA"/>
</dbReference>
<dbReference type="InterPro" id="IPR052038">
    <property type="entry name" value="Type-VII_TA_antitoxin"/>
</dbReference>
<evidence type="ECO:0000313" key="13">
    <source>
        <dbReference type="Proteomes" id="UP000198612"/>
    </source>
</evidence>
<keyword evidence="3" id="KW-0808">Transferase</keyword>
<evidence type="ECO:0000256" key="8">
    <source>
        <dbReference type="ARBA" id="ARBA00022842"/>
    </source>
</evidence>
<dbReference type="Gene3D" id="3.30.460.10">
    <property type="entry name" value="Beta Polymerase, domain 2"/>
    <property type="match status" value="1"/>
</dbReference>
<organism evidence="12 13">
    <name type="scientific">Halanaerobium congolense</name>
    <dbReference type="NCBI Taxonomy" id="54121"/>
    <lineage>
        <taxon>Bacteria</taxon>
        <taxon>Bacillati</taxon>
        <taxon>Bacillota</taxon>
        <taxon>Clostridia</taxon>
        <taxon>Halanaerobiales</taxon>
        <taxon>Halanaerobiaceae</taxon>
        <taxon>Halanaerobium</taxon>
    </lineage>
</organism>
<dbReference type="InterPro" id="IPR043519">
    <property type="entry name" value="NT_sf"/>
</dbReference>
<keyword evidence="4" id="KW-0548">Nucleotidyltransferase</keyword>
<evidence type="ECO:0000256" key="5">
    <source>
        <dbReference type="ARBA" id="ARBA00022723"/>
    </source>
</evidence>
<dbReference type="NCBIfam" id="NF047752">
    <property type="entry name" value="MntA_antitoxin"/>
    <property type="match status" value="1"/>
</dbReference>
<name>A0A1H9XZR8_9FIRM</name>
<gene>
    <name evidence="11" type="ORF">SAMN04488598_101290</name>
    <name evidence="12" type="ORF">SAMN04515652_1011</name>
</gene>
<dbReference type="SUPFAM" id="SSF81301">
    <property type="entry name" value="Nucleotidyltransferase"/>
    <property type="match status" value="1"/>
</dbReference>
<dbReference type="PANTHER" id="PTHR33571:SF14">
    <property type="entry name" value="PROTEIN ADENYLYLTRANSFERASE MJ0435-RELATED"/>
    <property type="match status" value="1"/>
</dbReference>
<dbReference type="GO" id="GO:0005524">
    <property type="term" value="F:ATP binding"/>
    <property type="evidence" value="ECO:0007669"/>
    <property type="project" value="UniProtKB-KW"/>
</dbReference>
<dbReference type="Pfam" id="PF01909">
    <property type="entry name" value="NTP_transf_2"/>
    <property type="match status" value="1"/>
</dbReference>
<evidence type="ECO:0000256" key="2">
    <source>
        <dbReference type="ARBA" id="ARBA00022649"/>
    </source>
</evidence>
<keyword evidence="8" id="KW-0460">Magnesium</keyword>
<keyword evidence="14" id="KW-1185">Reference proteome</keyword>
<evidence type="ECO:0000256" key="3">
    <source>
        <dbReference type="ARBA" id="ARBA00022679"/>
    </source>
</evidence>
<dbReference type="RefSeq" id="WP_089719106.1">
    <property type="nucleotide sequence ID" value="NZ_FNBJ01000001.1"/>
</dbReference>
<evidence type="ECO:0000256" key="6">
    <source>
        <dbReference type="ARBA" id="ARBA00022741"/>
    </source>
</evidence>
<dbReference type="InterPro" id="IPR002934">
    <property type="entry name" value="Polymerase_NTP_transf_dom"/>
</dbReference>
<comment type="similarity">
    <text evidence="9">Belongs to the MntA antitoxin family.</text>
</comment>
<comment type="cofactor">
    <cofactor evidence="1">
        <name>Mg(2+)</name>
        <dbReference type="ChEBI" id="CHEBI:18420"/>
    </cofactor>
</comment>
<evidence type="ECO:0000313" key="12">
    <source>
        <dbReference type="EMBL" id="SES61368.1"/>
    </source>
</evidence>
<feature type="domain" description="Polymerase nucleotidyl transferase" evidence="10">
    <location>
        <begin position="10"/>
        <end position="94"/>
    </location>
</feature>
<dbReference type="Proteomes" id="UP000199519">
    <property type="component" value="Unassembled WGS sequence"/>
</dbReference>
<protein>
    <recommendedName>
        <fullName evidence="10">Polymerase nucleotidyl transferase domain-containing protein</fullName>
    </recommendedName>
</protein>
<evidence type="ECO:0000256" key="9">
    <source>
        <dbReference type="ARBA" id="ARBA00038276"/>
    </source>
</evidence>
<keyword evidence="6" id="KW-0547">Nucleotide-binding</keyword>
<dbReference type="PANTHER" id="PTHR33571">
    <property type="entry name" value="SSL8005 PROTEIN"/>
    <property type="match status" value="1"/>
</dbReference>